<name>A0ABX3A116_9GAMM</name>
<gene>
    <name evidence="1" type="ORF">BGC07_18260</name>
</gene>
<sequence>MTIDTGDVKGNHHFRQFSVDFIRRTDISTGAQIMYMRWSCNADDFIQSIPGYVKQFKTSEKLTQKYIKELIAAGLLIKFDIRHCYDKKPQALIAYKTVEKPVKDSKPIRVYLERKPDSEKDKFLLIKQAIASFQQKSDFWISDNKQKVDFSIAVKSPETVDISYPEQKVDYQLAEKVPLSTNKYKVTNKIVSSSKELHEEESTFKITEKALQLLTNKNLDVEKEVKAFDKYNGHLRGDRKPNASKLFELWCEKARIEPEKKVRRVTNPLSQSYYHEQKSVNEDDCLGESNIIDVN</sequence>
<organism evidence="1 2">
    <name type="scientific">Piscirickettsia litoralis</name>
    <dbReference type="NCBI Taxonomy" id="1891921"/>
    <lineage>
        <taxon>Bacteria</taxon>
        <taxon>Pseudomonadati</taxon>
        <taxon>Pseudomonadota</taxon>
        <taxon>Gammaproteobacteria</taxon>
        <taxon>Thiotrichales</taxon>
        <taxon>Piscirickettsiaceae</taxon>
        <taxon>Piscirickettsia</taxon>
    </lineage>
</organism>
<evidence type="ECO:0000313" key="1">
    <source>
        <dbReference type="EMBL" id="ODN41090.1"/>
    </source>
</evidence>
<proteinExistence type="predicted"/>
<evidence type="ECO:0000313" key="2">
    <source>
        <dbReference type="Proteomes" id="UP000094329"/>
    </source>
</evidence>
<protein>
    <recommendedName>
        <fullName evidence="3">Replication protein</fullName>
    </recommendedName>
</protein>
<evidence type="ECO:0008006" key="3">
    <source>
        <dbReference type="Google" id="ProtNLM"/>
    </source>
</evidence>
<dbReference type="RefSeq" id="WP_069314489.1">
    <property type="nucleotide sequence ID" value="NZ_MDTU01000007.1"/>
</dbReference>
<keyword evidence="2" id="KW-1185">Reference proteome</keyword>
<accession>A0ABX3A116</accession>
<dbReference type="EMBL" id="MDTU01000007">
    <property type="protein sequence ID" value="ODN41090.1"/>
    <property type="molecule type" value="Genomic_DNA"/>
</dbReference>
<reference evidence="1 2" key="1">
    <citation type="submission" date="2016-08" db="EMBL/GenBank/DDBJ databases">
        <title>Draft genome sequence of Candidatus Piscirickettsia litoralis, from seawater.</title>
        <authorList>
            <person name="Wan X."/>
            <person name="Lee A.J."/>
            <person name="Hou S."/>
            <person name="Donachie S.P."/>
        </authorList>
    </citation>
    <scope>NUCLEOTIDE SEQUENCE [LARGE SCALE GENOMIC DNA]</scope>
    <source>
        <strain evidence="1 2">Y2</strain>
    </source>
</reference>
<comment type="caution">
    <text evidence="1">The sequence shown here is derived from an EMBL/GenBank/DDBJ whole genome shotgun (WGS) entry which is preliminary data.</text>
</comment>
<dbReference type="Proteomes" id="UP000094329">
    <property type="component" value="Unassembled WGS sequence"/>
</dbReference>